<feature type="region of interest" description="Disordered" evidence="1">
    <location>
        <begin position="389"/>
        <end position="421"/>
    </location>
</feature>
<feature type="compositionally biased region" description="Basic and acidic residues" evidence="1">
    <location>
        <begin position="293"/>
        <end position="303"/>
    </location>
</feature>
<feature type="compositionally biased region" description="Basic and acidic residues" evidence="1">
    <location>
        <begin position="232"/>
        <end position="261"/>
    </location>
</feature>
<keyword evidence="3" id="KW-1185">Reference proteome</keyword>
<feature type="compositionally biased region" description="Polar residues" evidence="1">
    <location>
        <begin position="185"/>
        <end position="197"/>
    </location>
</feature>
<reference evidence="2 3" key="1">
    <citation type="submission" date="2016-10" db="EMBL/GenBank/DDBJ databases">
        <title>Genome sequence of the basidiomycete white-rot fungus Trametes pubescens.</title>
        <authorList>
            <person name="Makela M.R."/>
            <person name="Granchi Z."/>
            <person name="Peng M."/>
            <person name="De Vries R.P."/>
            <person name="Grigoriev I."/>
            <person name="Riley R."/>
            <person name="Hilden K."/>
        </authorList>
    </citation>
    <scope>NUCLEOTIDE SEQUENCE [LARGE SCALE GENOMIC DNA]</scope>
    <source>
        <strain evidence="2 3">FBCC735</strain>
    </source>
</reference>
<feature type="region of interest" description="Disordered" evidence="1">
    <location>
        <begin position="160"/>
        <end position="220"/>
    </location>
</feature>
<evidence type="ECO:0000313" key="3">
    <source>
        <dbReference type="Proteomes" id="UP000184267"/>
    </source>
</evidence>
<feature type="compositionally biased region" description="Basic and acidic residues" evidence="1">
    <location>
        <begin position="268"/>
        <end position="278"/>
    </location>
</feature>
<accession>A0A1M2VSH3</accession>
<comment type="caution">
    <text evidence="2">The sequence shown here is derived from an EMBL/GenBank/DDBJ whole genome shotgun (WGS) entry which is preliminary data.</text>
</comment>
<evidence type="ECO:0000256" key="1">
    <source>
        <dbReference type="SAM" id="MobiDB-lite"/>
    </source>
</evidence>
<gene>
    <name evidence="2" type="ORF">TRAPUB_12964</name>
</gene>
<name>A0A1M2VSH3_TRAPU</name>
<organism evidence="2 3">
    <name type="scientific">Trametes pubescens</name>
    <name type="common">White-rot fungus</name>
    <dbReference type="NCBI Taxonomy" id="154538"/>
    <lineage>
        <taxon>Eukaryota</taxon>
        <taxon>Fungi</taxon>
        <taxon>Dikarya</taxon>
        <taxon>Basidiomycota</taxon>
        <taxon>Agaricomycotina</taxon>
        <taxon>Agaricomycetes</taxon>
        <taxon>Polyporales</taxon>
        <taxon>Polyporaceae</taxon>
        <taxon>Trametes</taxon>
    </lineage>
</organism>
<dbReference type="AlphaFoldDB" id="A0A1M2VSH3"/>
<dbReference type="Proteomes" id="UP000184267">
    <property type="component" value="Unassembled WGS sequence"/>
</dbReference>
<dbReference type="OMA" id="DPGCKYI"/>
<protein>
    <submittedName>
        <fullName evidence="2">Uncharacterized protein</fullName>
    </submittedName>
</protein>
<dbReference type="OrthoDB" id="2996389at2759"/>
<feature type="region of interest" description="Disordered" evidence="1">
    <location>
        <begin position="232"/>
        <end position="354"/>
    </location>
</feature>
<proteinExistence type="predicted"/>
<evidence type="ECO:0000313" key="2">
    <source>
        <dbReference type="EMBL" id="OJT10526.1"/>
    </source>
</evidence>
<feature type="compositionally biased region" description="Pro residues" evidence="1">
    <location>
        <begin position="162"/>
        <end position="172"/>
    </location>
</feature>
<dbReference type="EMBL" id="MNAD01000773">
    <property type="protein sequence ID" value="OJT10526.1"/>
    <property type="molecule type" value="Genomic_DNA"/>
</dbReference>
<feature type="compositionally biased region" description="Polar residues" evidence="1">
    <location>
        <begin position="322"/>
        <end position="334"/>
    </location>
</feature>
<sequence length="455" mass="50933">MAKKKGPPYTDDPGCKYIVIDDPWPGDATGKARNQVFFNRLCTWVYFMLGKAHQADAVYSVNTRDEIIVQLPQDTDLTPILGAHPWRRCLSRGNPRDKDRVSYVFEYDYRNRGHPSNHNWLETFPSVRGDPPAHLQFPVVFPYPRVSWATPKGKNCVDLALPLPPTRQPTPIPDTSGFEPYQHPSALSSRTIDSASTRPEDIRPEQSSSAATGKLGKLDPYDADANALRSLKREFSDDSSSVKKEASDVRVKPDPAVKPEPELYGPSKEFRTAVERLQHARASGLGGGNETTSDPRSDVRVKSEQGGQTVKHEVELYGPSKNFRNAVQRLQQARSAAGQERLDDPGHAQTDVQHAKFQGVRVKQDVSEEPVSTPSETFRAAFERIRGHQVAQAESVEPSQDQGRPAPVHAPSALKRVKEEDTQENGEFYLYAQYHDEPNKAYAVGRKRFKSESMY</sequence>